<evidence type="ECO:0000313" key="1">
    <source>
        <dbReference type="EMBL" id="RKH51754.1"/>
    </source>
</evidence>
<proteinExistence type="predicted"/>
<organism evidence="1 2">
    <name type="scientific">Corallococcus aberystwythensis</name>
    <dbReference type="NCBI Taxonomy" id="2316722"/>
    <lineage>
        <taxon>Bacteria</taxon>
        <taxon>Pseudomonadati</taxon>
        <taxon>Myxococcota</taxon>
        <taxon>Myxococcia</taxon>
        <taxon>Myxococcales</taxon>
        <taxon>Cystobacterineae</taxon>
        <taxon>Myxococcaceae</taxon>
        <taxon>Corallococcus</taxon>
    </lineage>
</organism>
<gene>
    <name evidence="1" type="ORF">D7W81_40305</name>
</gene>
<dbReference type="EMBL" id="RAWK01000464">
    <property type="protein sequence ID" value="RKH51754.1"/>
    <property type="molecule type" value="Genomic_DNA"/>
</dbReference>
<comment type="caution">
    <text evidence="1">The sequence shown here is derived from an EMBL/GenBank/DDBJ whole genome shotgun (WGS) entry which is preliminary data.</text>
</comment>
<sequence>MQPFADAAAQTCPYCGEEVEVDVDSLGASAESYVEDCPVCCRPWEVHVTRGEDGAAVTLGRDDD</sequence>
<keyword evidence="2" id="KW-1185">Reference proteome</keyword>
<dbReference type="OrthoDB" id="9814566at2"/>
<dbReference type="InterPro" id="IPR025990">
    <property type="entry name" value="zinc_ribbon_bacterial"/>
</dbReference>
<reference evidence="2" key="1">
    <citation type="submission" date="2018-09" db="EMBL/GenBank/DDBJ databases">
        <authorList>
            <person name="Livingstone P.G."/>
            <person name="Whitworth D.E."/>
        </authorList>
    </citation>
    <scope>NUCLEOTIDE SEQUENCE [LARGE SCALE GENOMIC DNA]</scope>
    <source>
        <strain evidence="2">AB050A</strain>
    </source>
</reference>
<dbReference type="RefSeq" id="WP_120560625.1">
    <property type="nucleotide sequence ID" value="NZ_RAWK01000464.1"/>
</dbReference>
<protein>
    <submittedName>
        <fullName evidence="1">CPXCG motif-containing cysteine-rich protein</fullName>
    </submittedName>
</protein>
<accession>A0A3A8PJ75</accession>
<dbReference type="AlphaFoldDB" id="A0A3A8PJ75"/>
<name>A0A3A8PJ75_9BACT</name>
<evidence type="ECO:0000313" key="2">
    <source>
        <dbReference type="Proteomes" id="UP000267003"/>
    </source>
</evidence>
<dbReference type="Proteomes" id="UP000267003">
    <property type="component" value="Unassembled WGS sequence"/>
</dbReference>
<dbReference type="Pfam" id="PF14255">
    <property type="entry name" value="Zn_ribbon_21"/>
    <property type="match status" value="1"/>
</dbReference>